<dbReference type="OrthoDB" id="4153866at2759"/>
<accession>A0A167V5D4</accession>
<evidence type="ECO:0000256" key="1">
    <source>
        <dbReference type="ARBA" id="ARBA00008858"/>
    </source>
</evidence>
<dbReference type="GO" id="GO:0006629">
    <property type="term" value="P:lipid metabolic process"/>
    <property type="evidence" value="ECO:0007669"/>
    <property type="project" value="InterPro"/>
</dbReference>
<name>A0A167V5D4_9EURO</name>
<evidence type="ECO:0000313" key="2">
    <source>
        <dbReference type="EMBL" id="KZZ87066.1"/>
    </source>
</evidence>
<dbReference type="VEuPathDB" id="FungiDB:AAP_05921"/>
<keyword evidence="3" id="KW-1185">Reference proteome</keyword>
<dbReference type="InterPro" id="IPR051236">
    <property type="entry name" value="HAT_RTT109-like"/>
</dbReference>
<dbReference type="InterPro" id="IPR017946">
    <property type="entry name" value="PLC-like_Pdiesterase_TIM-brl"/>
</dbReference>
<dbReference type="AlphaFoldDB" id="A0A167V5D4"/>
<dbReference type="PANTHER" id="PTHR31571">
    <property type="entry name" value="ALTERED INHERITANCE OF MITOCHONDRIA PROTEIN 6"/>
    <property type="match status" value="1"/>
</dbReference>
<gene>
    <name evidence="2" type="ORF">AAP_05921</name>
</gene>
<protein>
    <submittedName>
        <fullName evidence="2">PLC-like phosphodiesterase, TIM beta/alpha-barrel domain protein</fullName>
    </submittedName>
</protein>
<dbReference type="GO" id="GO:0008081">
    <property type="term" value="F:phosphoric diester hydrolase activity"/>
    <property type="evidence" value="ECO:0007669"/>
    <property type="project" value="InterPro"/>
</dbReference>
<organism evidence="2 3">
    <name type="scientific">Ascosphaera apis ARSEF 7405</name>
    <dbReference type="NCBI Taxonomy" id="392613"/>
    <lineage>
        <taxon>Eukaryota</taxon>
        <taxon>Fungi</taxon>
        <taxon>Dikarya</taxon>
        <taxon>Ascomycota</taxon>
        <taxon>Pezizomycotina</taxon>
        <taxon>Eurotiomycetes</taxon>
        <taxon>Eurotiomycetidae</taxon>
        <taxon>Onygenales</taxon>
        <taxon>Ascosphaeraceae</taxon>
        <taxon>Ascosphaera</taxon>
    </lineage>
</organism>
<comment type="similarity">
    <text evidence="1">Belongs to the AIM6 family.</text>
</comment>
<reference evidence="2 3" key="1">
    <citation type="journal article" date="2016" name="Genome Biol. Evol.">
        <title>Divergent and convergent evolution of fungal pathogenicity.</title>
        <authorList>
            <person name="Shang Y."/>
            <person name="Xiao G."/>
            <person name="Zheng P."/>
            <person name="Cen K."/>
            <person name="Zhan S."/>
            <person name="Wang C."/>
        </authorList>
    </citation>
    <scope>NUCLEOTIDE SEQUENCE [LARGE SCALE GENOMIC DNA]</scope>
    <source>
        <strain evidence="2 3">ARSEF 7405</strain>
    </source>
</reference>
<comment type="caution">
    <text evidence="2">The sequence shown here is derived from an EMBL/GenBank/DDBJ whole genome shotgun (WGS) entry which is preliminary data.</text>
</comment>
<dbReference type="PANTHER" id="PTHR31571:SF5">
    <property type="entry name" value="ALTERED INHERITANCE OF MITOCHONDRIA PROTEIN 6"/>
    <property type="match status" value="1"/>
</dbReference>
<sequence>MRWTGLSAGCISTEADVWLYDDTLYVGHHESSLTEERTLESLYINPILEVLRRQNPESRFVDGKTKHGVFDTNPSQTLYFFIDMKTDGAQTWKAVYKALEPLRQAGYLTTVSDNKTMHTGPVTVIGTGNTPANLVAESKSRDIFLDGPLHALEGSDLNGKIAPIASTSFRWTIGDVSNNDKKPLTEEQFSRLRKHMREAKERGIGVRYWDVPSWPVRKRNAIWRVLLDEGVALLNTDDLEAVKKYF</sequence>
<proteinExistence type="inferred from homology"/>
<dbReference type="EMBL" id="AZGZ01000039">
    <property type="protein sequence ID" value="KZZ87066.1"/>
    <property type="molecule type" value="Genomic_DNA"/>
</dbReference>
<dbReference type="SUPFAM" id="SSF51695">
    <property type="entry name" value="PLC-like phosphodiesterases"/>
    <property type="match status" value="1"/>
</dbReference>
<dbReference type="Proteomes" id="UP000242877">
    <property type="component" value="Unassembled WGS sequence"/>
</dbReference>
<evidence type="ECO:0000313" key="3">
    <source>
        <dbReference type="Proteomes" id="UP000242877"/>
    </source>
</evidence>